<name>A0A0D5YGY3_ACIBA</name>
<reference evidence="2 4" key="1">
    <citation type="journal article" date="2015" name="J. Bacteriol.">
        <title>Resources for Genetic and Genomic Analysis of Emerging Pathogen Acinetobacter baumannii.</title>
        <authorList>
            <person name="Gallagher L.A."/>
            <person name="Ramage E."/>
            <person name="Weiss E.J."/>
            <person name="Radey M."/>
            <person name="Hayden H.S."/>
            <person name="Held K.G."/>
            <person name="Huse H.K."/>
            <person name="Zurawski D.V."/>
            <person name="Brittnacher M.J."/>
            <person name="Manoil C."/>
        </authorList>
    </citation>
    <scope>NUCLEOTIDE SEQUENCE [LARGE SCALE GENOMIC DNA]</scope>
    <source>
        <strain evidence="2 4">AB5075-UW</strain>
    </source>
</reference>
<proteinExistence type="predicted"/>
<dbReference type="Proteomes" id="UP000032746">
    <property type="component" value="Chromosome"/>
</dbReference>
<evidence type="ECO:0000313" key="2">
    <source>
        <dbReference type="EMBL" id="AKA31163.1"/>
    </source>
</evidence>
<protein>
    <submittedName>
        <fullName evidence="2">Uncharacterized protein</fullName>
    </submittedName>
</protein>
<sequence length="76" mass="7599">MCGGGLGKILSSVTDMVGLTDTKGASKGFDAEAADAAAKNQAQLDANAATAERRKRNASTVLASATDNQKKTTLGG</sequence>
<dbReference type="RefSeq" id="WP_000333834.1">
    <property type="nucleotide sequence ID" value="NZ_CAUZGQ010000010.1"/>
</dbReference>
<dbReference type="AlphaFoldDB" id="A0A0D5YGY3"/>
<accession>A0A0D5YGY3</accession>
<evidence type="ECO:0000313" key="5">
    <source>
        <dbReference type="Proteomes" id="UP000315888"/>
    </source>
</evidence>
<dbReference type="EMBL" id="CP008706">
    <property type="protein sequence ID" value="AKA31163.1"/>
    <property type="molecule type" value="Genomic_DNA"/>
</dbReference>
<evidence type="ECO:0000256" key="1">
    <source>
        <dbReference type="SAM" id="MobiDB-lite"/>
    </source>
</evidence>
<reference evidence="3 5" key="3">
    <citation type="submission" date="2019-06" db="EMBL/GenBank/DDBJ databases">
        <title>A Diverse Panel of Clinical Acinetobacter baumannii for Research Use.</title>
        <authorList>
            <person name="Mcgann P."/>
            <person name="Snesrud E."/>
            <person name="Galac M.R."/>
        </authorList>
    </citation>
    <scope>NUCLEOTIDE SEQUENCE [LARGE SCALE GENOMIC DNA]</scope>
    <source>
        <strain evidence="3 5">MRSN14237</strain>
    </source>
</reference>
<evidence type="ECO:0000313" key="3">
    <source>
        <dbReference type="EMBL" id="TPU64216.1"/>
    </source>
</evidence>
<dbReference type="EMBL" id="VHGY01000026">
    <property type="protein sequence ID" value="TPU64216.1"/>
    <property type="molecule type" value="Genomic_DNA"/>
</dbReference>
<feature type="region of interest" description="Disordered" evidence="1">
    <location>
        <begin position="44"/>
        <end position="76"/>
    </location>
</feature>
<dbReference type="PATRIC" id="fig|470.1345.peg.1378"/>
<reference evidence="4" key="2">
    <citation type="submission" date="2015-03" db="EMBL/GenBank/DDBJ databases">
        <authorList>
            <person name="Gallagher L.A."/>
            <person name="Hayden H.S."/>
            <person name="Weiss E.J."/>
            <person name="Hager K.R."/>
            <person name="Ramage E."/>
            <person name="Radey M.R."/>
            <person name="Bydalek R."/>
            <person name="Manoil C."/>
            <person name="Miller S.I."/>
            <person name="Brittnacher M.J."/>
        </authorList>
    </citation>
    <scope>NUCLEOTIDE SEQUENCE [LARGE SCALE GENOMIC DNA]</scope>
    <source>
        <strain evidence="4">AB5075-UW</strain>
    </source>
</reference>
<organism evidence="2 4">
    <name type="scientific">Acinetobacter baumannii</name>
    <dbReference type="NCBI Taxonomy" id="470"/>
    <lineage>
        <taxon>Bacteria</taxon>
        <taxon>Pseudomonadati</taxon>
        <taxon>Pseudomonadota</taxon>
        <taxon>Gammaproteobacteria</taxon>
        <taxon>Moraxellales</taxon>
        <taxon>Moraxellaceae</taxon>
        <taxon>Acinetobacter</taxon>
        <taxon>Acinetobacter calcoaceticus/baumannii complex</taxon>
    </lineage>
</organism>
<evidence type="ECO:0000313" key="4">
    <source>
        <dbReference type="Proteomes" id="UP000032746"/>
    </source>
</evidence>
<feature type="compositionally biased region" description="Polar residues" evidence="1">
    <location>
        <begin position="58"/>
        <end position="67"/>
    </location>
</feature>
<dbReference type="Proteomes" id="UP000315888">
    <property type="component" value="Unassembled WGS sequence"/>
</dbReference>
<gene>
    <name evidence="2" type="ORF">ABUW_1419</name>
    <name evidence="3" type="ORF">FJU42_09680</name>
</gene>